<feature type="compositionally biased region" description="Basic and acidic residues" evidence="1">
    <location>
        <begin position="37"/>
        <end position="61"/>
    </location>
</feature>
<sequence length="61" mass="6750">MRKTNLHPPRQGLNANPVLYGVAAGLAELYPLTDPPKPGRDKDEPGKEEARDPREDRRTSG</sequence>
<dbReference type="EMBL" id="JAUSVP010000002">
    <property type="protein sequence ID" value="MDQ0446304.1"/>
    <property type="molecule type" value="Genomic_DNA"/>
</dbReference>
<gene>
    <name evidence="2" type="ORF">QO012_000793</name>
</gene>
<comment type="caution">
    <text evidence="2">The sequence shown here is derived from an EMBL/GenBank/DDBJ whole genome shotgun (WGS) entry which is preliminary data.</text>
</comment>
<protein>
    <submittedName>
        <fullName evidence="2">Uncharacterized protein</fullName>
    </submittedName>
</protein>
<evidence type="ECO:0000313" key="2">
    <source>
        <dbReference type="EMBL" id="MDQ0446304.1"/>
    </source>
</evidence>
<dbReference type="RefSeq" id="WP_238204348.1">
    <property type="nucleotide sequence ID" value="NZ_BPQE01000017.1"/>
</dbReference>
<keyword evidence="3" id="KW-1185">Reference proteome</keyword>
<proteinExistence type="predicted"/>
<evidence type="ECO:0000256" key="1">
    <source>
        <dbReference type="SAM" id="MobiDB-lite"/>
    </source>
</evidence>
<accession>A0ABU0HVE4</accession>
<feature type="region of interest" description="Disordered" evidence="1">
    <location>
        <begin position="30"/>
        <end position="61"/>
    </location>
</feature>
<reference evidence="2 3" key="1">
    <citation type="submission" date="2023-07" db="EMBL/GenBank/DDBJ databases">
        <title>Genomic Encyclopedia of Type Strains, Phase IV (KMG-IV): sequencing the most valuable type-strain genomes for metagenomic binning, comparative biology and taxonomic classification.</title>
        <authorList>
            <person name="Goeker M."/>
        </authorList>
    </citation>
    <scope>NUCLEOTIDE SEQUENCE [LARGE SCALE GENOMIC DNA]</scope>
    <source>
        <strain evidence="2 3">DSM 19013</strain>
    </source>
</reference>
<dbReference type="Proteomes" id="UP001231124">
    <property type="component" value="Unassembled WGS sequence"/>
</dbReference>
<evidence type="ECO:0000313" key="3">
    <source>
        <dbReference type="Proteomes" id="UP001231124"/>
    </source>
</evidence>
<organism evidence="2 3">
    <name type="scientific">Methylobacterium aerolatum</name>
    <dbReference type="NCBI Taxonomy" id="418708"/>
    <lineage>
        <taxon>Bacteria</taxon>
        <taxon>Pseudomonadati</taxon>
        <taxon>Pseudomonadota</taxon>
        <taxon>Alphaproteobacteria</taxon>
        <taxon>Hyphomicrobiales</taxon>
        <taxon>Methylobacteriaceae</taxon>
        <taxon>Methylobacterium</taxon>
    </lineage>
</organism>
<name>A0ABU0HVE4_9HYPH</name>